<feature type="compositionally biased region" description="Polar residues" evidence="1">
    <location>
        <begin position="1235"/>
        <end position="1270"/>
    </location>
</feature>
<sequence length="1307" mass="136638">MTVQKPTKRRRTATINAASSSQSSVILTPSQVAAARSCKHAENDAVVLEQLDRLQAGRAQHHEIAWSPHNCIAHASSTSSFVTPAVPHVVLRTIGPKAKLPSGSTSRLTKYPQTRPCLLFPTPDVISAIPPGTSPPADHPAVLYDDPQSISFSPCGYYLCAFFPIRQSNFVRASQHATTNAAAVTAAAASTTLNGAPLTSVATDPSGAPVAAAAGSTPVPVSIPMMNQLSSSSSGGAAGTLANPLQKLAVDESAAPARPDLQTADGRLCIWSRAEEGTHDAWKLIQSVAVREGSGRHPGARRKPDNVVKVNEHGERVVSFARDAESDQTKGRKRLQGGVARVQWLNQRRSTVLAQPTPSPAASLTTPSGSATARAFARLAPRGPAFPPSSLSASRGPDRDVALIVFGKQGQVSLLYSRHADRQSASAEAAAAPATSAANAGQNAGSTANAATSATTARQLPDFFRILQSSLYVPELQPAPVTLDSGVYSSPGTNEDASGRDMGSYTSLFGHDDVDITHLAIGMLPNSGIMLAASKRGARTDALLDLSEITVDLTNETVSMITRPISTLPIPIAERDETAKTEGLDGADGQTSTDMHANVPLLTTLVWAEPEDAEGPTQNAQDSRRLSSLKLVACLSAANDSGSSSASDENATNTHDGQDGDHSTSSNDRTSSATVSTTLLVWDVQRSEVELSDAFASLECRKTGHAPKWLDWHLTLSSSTVLSDKLVTSLTANATRLPTRDLGLLTALVPSTAKSAETGGSSTAGSDPVLVERSFYLDLKTVELVDAHSTEGLIPAHAMCRSCSPVISPNGVLVASLSQVPAGSHVRKPVIWKLDVPPALLATGNSSNGAATVVSTGSQGTEAASRFAKLMALSSVRMTDPADLVRAFAPLDASMCSQALVEIGELLRMIRSSSSSSSGPSRRSADGIVKLEPGHSTTGAPATSSSSVGGSVSFAHVLELLQLRMAMGPAEKGSGATSTSQAQARPERLVMELALCYQVLRLSRVKTDPTSPAAADTASSEERKKSSSAAAGKAAGRVYYRLDGVWSILEKMQWLLQLLDRVARLAMQSQSKSASRSAGAPPAEAKAEAEEAEDAYASGLIQMLTMAAPRRLVLETLSLVCDFKDWLLSTVKRENLPAALSTGNGNGNGIGSVSGRDPMGGIFTGPTFDAGVVAVSEQMELARDALRHILVSSAIDVDAFTGVLRGLDEETVATTTAGQADDRTTSPTKSSSSSYWWNQLDPTSTDLTTKPNTTKGQANSESGSSQTTRSKLFASITDPESGALVDVLTLFLSPSDLVDERSVLYDA</sequence>
<dbReference type="Proteomes" id="UP000246740">
    <property type="component" value="Unassembled WGS sequence"/>
</dbReference>
<feature type="region of interest" description="Disordered" evidence="1">
    <location>
        <begin position="912"/>
        <end position="949"/>
    </location>
</feature>
<feature type="region of interest" description="Disordered" evidence="1">
    <location>
        <begin position="1008"/>
        <end position="1028"/>
    </location>
</feature>
<feature type="compositionally biased region" description="Low complexity" evidence="1">
    <location>
        <begin position="640"/>
        <end position="651"/>
    </location>
</feature>
<dbReference type="EMBL" id="KZ819188">
    <property type="protein sequence ID" value="PWZ02538.1"/>
    <property type="molecule type" value="Genomic_DNA"/>
</dbReference>
<evidence type="ECO:0000313" key="2">
    <source>
        <dbReference type="EMBL" id="PWZ02538.1"/>
    </source>
</evidence>
<feature type="region of interest" description="Disordered" evidence="1">
    <location>
        <begin position="574"/>
        <end position="595"/>
    </location>
</feature>
<evidence type="ECO:0000256" key="1">
    <source>
        <dbReference type="SAM" id="MobiDB-lite"/>
    </source>
</evidence>
<evidence type="ECO:0000313" key="3">
    <source>
        <dbReference type="Proteomes" id="UP000246740"/>
    </source>
</evidence>
<protein>
    <submittedName>
        <fullName evidence="2">Uncharacterized protein</fullName>
    </submittedName>
</protein>
<proteinExistence type="predicted"/>
<feature type="region of interest" description="Disordered" evidence="1">
    <location>
        <begin position="1214"/>
        <end position="1270"/>
    </location>
</feature>
<organism evidence="2 3">
    <name type="scientific">Testicularia cyperi</name>
    <dbReference type="NCBI Taxonomy" id="1882483"/>
    <lineage>
        <taxon>Eukaryota</taxon>
        <taxon>Fungi</taxon>
        <taxon>Dikarya</taxon>
        <taxon>Basidiomycota</taxon>
        <taxon>Ustilaginomycotina</taxon>
        <taxon>Ustilaginomycetes</taxon>
        <taxon>Ustilaginales</taxon>
        <taxon>Anthracoideaceae</taxon>
        <taxon>Testicularia</taxon>
    </lineage>
</organism>
<feature type="compositionally biased region" description="Low complexity" evidence="1">
    <location>
        <begin position="1225"/>
        <end position="1234"/>
    </location>
</feature>
<gene>
    <name evidence="2" type="ORF">BCV70DRAFT_196778</name>
</gene>
<feature type="region of interest" description="Disordered" evidence="1">
    <location>
        <begin position="640"/>
        <end position="672"/>
    </location>
</feature>
<feature type="compositionally biased region" description="Low complexity" evidence="1">
    <location>
        <begin position="912"/>
        <end position="922"/>
    </location>
</feature>
<accession>A0A317XXC4</accession>
<dbReference type="InParanoid" id="A0A317XXC4"/>
<feature type="compositionally biased region" description="Basic and acidic residues" evidence="1">
    <location>
        <begin position="574"/>
        <end position="583"/>
    </location>
</feature>
<feature type="compositionally biased region" description="Low complexity" evidence="1">
    <location>
        <begin position="1008"/>
        <end position="1018"/>
    </location>
</feature>
<feature type="compositionally biased region" description="Low complexity" evidence="1">
    <location>
        <begin position="936"/>
        <end position="949"/>
    </location>
</feature>
<reference evidence="2 3" key="1">
    <citation type="journal article" date="2018" name="Mol. Biol. Evol.">
        <title>Broad Genomic Sampling Reveals a Smut Pathogenic Ancestry of the Fungal Clade Ustilaginomycotina.</title>
        <authorList>
            <person name="Kijpornyongpan T."/>
            <person name="Mondo S.J."/>
            <person name="Barry K."/>
            <person name="Sandor L."/>
            <person name="Lee J."/>
            <person name="Lipzen A."/>
            <person name="Pangilinan J."/>
            <person name="LaButti K."/>
            <person name="Hainaut M."/>
            <person name="Henrissat B."/>
            <person name="Grigoriev I.V."/>
            <person name="Spatafora J.W."/>
            <person name="Aime M.C."/>
        </authorList>
    </citation>
    <scope>NUCLEOTIDE SEQUENCE [LARGE SCALE GENOMIC DNA]</scope>
    <source>
        <strain evidence="2 3">MCA 3645</strain>
    </source>
</reference>
<name>A0A317XXC4_9BASI</name>
<dbReference type="OrthoDB" id="3361157at2759"/>
<keyword evidence="3" id="KW-1185">Reference proteome</keyword>
<feature type="region of interest" description="Disordered" evidence="1">
    <location>
        <begin position="1071"/>
        <end position="1091"/>
    </location>
</feature>